<gene>
    <name evidence="2" type="ORF">RHSIM_Rhsim07G0051900</name>
</gene>
<name>A0A834GPB6_RHOSS</name>
<sequence>MEFWMTAKNNEEEAEEFESNEEEAEKVVNEGLNDNYQSSLKKVAAAQAAMSLGNHATDENSNVESINSALGLDSIVQDSQSPLTEECLESVNNSSQLQYAEARVGENQKQGKDGGFWDNNLVQCDSNIYVRVSQVHGINLHVDLNPSAVRRNIRSQQLEASVNSEGDDIAEYIIASQEQEQNEIGKEVQNTIIAGNSLGIKFGDAVKVLEEPCDQPSVVEKLIPIAVPDSSSPLMEENEDDDDDDDELDEHVVDTDEGNEMDGEEKGGNNDNVSMGDGNVNLIGDPTKHDKEQVEVTSTKIAEINVRNRVELSIQTREESMDPTESWDSNQWIARMDLLMSRSITFQPKMV</sequence>
<proteinExistence type="predicted"/>
<accession>A0A834GPB6</accession>
<protein>
    <submittedName>
        <fullName evidence="2">Uncharacterized protein</fullName>
    </submittedName>
</protein>
<feature type="region of interest" description="Disordered" evidence="1">
    <location>
        <begin position="1"/>
        <end position="20"/>
    </location>
</feature>
<organism evidence="2 3">
    <name type="scientific">Rhododendron simsii</name>
    <name type="common">Sims's rhododendron</name>
    <dbReference type="NCBI Taxonomy" id="118357"/>
    <lineage>
        <taxon>Eukaryota</taxon>
        <taxon>Viridiplantae</taxon>
        <taxon>Streptophyta</taxon>
        <taxon>Embryophyta</taxon>
        <taxon>Tracheophyta</taxon>
        <taxon>Spermatophyta</taxon>
        <taxon>Magnoliopsida</taxon>
        <taxon>eudicotyledons</taxon>
        <taxon>Gunneridae</taxon>
        <taxon>Pentapetalae</taxon>
        <taxon>asterids</taxon>
        <taxon>Ericales</taxon>
        <taxon>Ericaceae</taxon>
        <taxon>Ericoideae</taxon>
        <taxon>Rhodoreae</taxon>
        <taxon>Rhododendron</taxon>
    </lineage>
</organism>
<comment type="caution">
    <text evidence="2">The sequence shown here is derived from an EMBL/GenBank/DDBJ whole genome shotgun (WGS) entry which is preliminary data.</text>
</comment>
<evidence type="ECO:0000313" key="3">
    <source>
        <dbReference type="Proteomes" id="UP000626092"/>
    </source>
</evidence>
<evidence type="ECO:0000313" key="2">
    <source>
        <dbReference type="EMBL" id="KAF7138728.1"/>
    </source>
</evidence>
<dbReference type="Proteomes" id="UP000626092">
    <property type="component" value="Unassembled WGS sequence"/>
</dbReference>
<feature type="region of interest" description="Disordered" evidence="1">
    <location>
        <begin position="226"/>
        <end position="277"/>
    </location>
</feature>
<keyword evidence="3" id="KW-1185">Reference proteome</keyword>
<evidence type="ECO:0000256" key="1">
    <source>
        <dbReference type="SAM" id="MobiDB-lite"/>
    </source>
</evidence>
<dbReference type="OrthoDB" id="1804055at2759"/>
<reference evidence="2" key="1">
    <citation type="submission" date="2019-11" db="EMBL/GenBank/DDBJ databases">
        <authorList>
            <person name="Liu Y."/>
            <person name="Hou J."/>
            <person name="Li T.-Q."/>
            <person name="Guan C.-H."/>
            <person name="Wu X."/>
            <person name="Wu H.-Z."/>
            <person name="Ling F."/>
            <person name="Zhang R."/>
            <person name="Shi X.-G."/>
            <person name="Ren J.-P."/>
            <person name="Chen E.-F."/>
            <person name="Sun J.-M."/>
        </authorList>
    </citation>
    <scope>NUCLEOTIDE SEQUENCE</scope>
    <source>
        <strain evidence="2">Adult_tree_wgs_1</strain>
        <tissue evidence="2">Leaves</tissue>
    </source>
</reference>
<dbReference type="EMBL" id="WJXA01000007">
    <property type="protein sequence ID" value="KAF7138728.1"/>
    <property type="molecule type" value="Genomic_DNA"/>
</dbReference>
<feature type="compositionally biased region" description="Acidic residues" evidence="1">
    <location>
        <begin position="236"/>
        <end position="263"/>
    </location>
</feature>
<dbReference type="AlphaFoldDB" id="A0A834GPB6"/>